<comment type="caution">
    <text evidence="1">The sequence shown here is derived from an EMBL/GenBank/DDBJ whole genome shotgun (WGS) entry which is preliminary data.</text>
</comment>
<dbReference type="InterPro" id="IPR015943">
    <property type="entry name" value="WD40/YVTN_repeat-like_dom_sf"/>
</dbReference>
<gene>
    <name evidence="1" type="ORF">OV079_23580</name>
</gene>
<dbReference type="AlphaFoldDB" id="A0A9X3ESC4"/>
<evidence type="ECO:0008006" key="3">
    <source>
        <dbReference type="Google" id="ProtNLM"/>
    </source>
</evidence>
<accession>A0A9X3ESC4</accession>
<dbReference type="RefSeq" id="WP_267771117.1">
    <property type="nucleotide sequence ID" value="NZ_JAPNKE010000002.1"/>
</dbReference>
<reference evidence="1" key="1">
    <citation type="submission" date="2022-11" db="EMBL/GenBank/DDBJ databases">
        <title>Minimal conservation of predation-associated metabolite biosynthetic gene clusters underscores biosynthetic potential of Myxococcota including descriptions for ten novel species: Archangium lansinium sp. nov., Myxococcus landrumus sp. nov., Nannocystis bai.</title>
        <authorList>
            <person name="Ahearne A."/>
            <person name="Stevens C."/>
            <person name="Phillips K."/>
        </authorList>
    </citation>
    <scope>NUCLEOTIDE SEQUENCE</scope>
    <source>
        <strain evidence="1">Na p29</strain>
    </source>
</reference>
<dbReference type="Gene3D" id="2.130.10.10">
    <property type="entry name" value="YVTN repeat-like/Quinoprotein amine dehydrogenase"/>
    <property type="match status" value="4"/>
</dbReference>
<dbReference type="EMBL" id="JAPNKE010000002">
    <property type="protein sequence ID" value="MCY1008484.1"/>
    <property type="molecule type" value="Genomic_DNA"/>
</dbReference>
<dbReference type="SUPFAM" id="SSF63829">
    <property type="entry name" value="Calcium-dependent phosphotriesterase"/>
    <property type="match status" value="2"/>
</dbReference>
<evidence type="ECO:0000313" key="2">
    <source>
        <dbReference type="Proteomes" id="UP001150924"/>
    </source>
</evidence>
<keyword evidence="2" id="KW-1185">Reference proteome</keyword>
<evidence type="ECO:0000313" key="1">
    <source>
        <dbReference type="EMBL" id="MCY1008484.1"/>
    </source>
</evidence>
<protein>
    <recommendedName>
        <fullName evidence="3">Histidine kinase</fullName>
    </recommendedName>
</protein>
<dbReference type="InterPro" id="IPR011110">
    <property type="entry name" value="Reg_prop"/>
</dbReference>
<dbReference type="Pfam" id="PF07494">
    <property type="entry name" value="Reg_prop"/>
    <property type="match status" value="5"/>
</dbReference>
<organism evidence="1 2">
    <name type="scientific">Nannocystis pusilla</name>
    <dbReference type="NCBI Taxonomy" id="889268"/>
    <lineage>
        <taxon>Bacteria</taxon>
        <taxon>Pseudomonadati</taxon>
        <taxon>Myxococcota</taxon>
        <taxon>Polyangia</taxon>
        <taxon>Nannocystales</taxon>
        <taxon>Nannocystaceae</taxon>
        <taxon>Nannocystis</taxon>
    </lineage>
</organism>
<sequence length="266" mass="28743">MEDDAGSIWFATDGGVYRHDGTSFTTYTVADGLSDNKVLSAAKDRHGTLWFGTDGGVCRHDGTTFSSFALPLATSVTDFPTGNRSPWLVWSIREDRSGNLWFGTNGSGVIRHDGEVFTRFTTREGLANDFVFSILEDRRGNLWFGTNGGLSRHDGAAFTTYTTSDGLGSHDVWAMIEDRSGNLWLGTGGGGATRFDGTSFMTVSEKDGLGNGHVQSLLEDRSGRLWIGTSGGAYQFDGHRAVHITRGWRGDRSELRVQSPAGGTAP</sequence>
<proteinExistence type="predicted"/>
<name>A0A9X3ESC4_9BACT</name>
<dbReference type="Proteomes" id="UP001150924">
    <property type="component" value="Unassembled WGS sequence"/>
</dbReference>